<dbReference type="RefSeq" id="WP_011753350.1">
    <property type="nucleotide sequence ID" value="NC_008698.1"/>
</dbReference>
<dbReference type="GeneID" id="4601013"/>
<evidence type="ECO:0000313" key="2">
    <source>
        <dbReference type="EMBL" id="ABL79085.1"/>
    </source>
</evidence>
<dbReference type="EnsemblBacteria" id="ABL79085">
    <property type="protein sequence ID" value="ABL79085"/>
    <property type="gene ID" value="Tpen_1690"/>
</dbReference>
<evidence type="ECO:0000313" key="3">
    <source>
        <dbReference type="Proteomes" id="UP000000641"/>
    </source>
</evidence>
<dbReference type="STRING" id="368408.Tpen_1690"/>
<dbReference type="KEGG" id="tpe:Tpen_1690"/>
<dbReference type="AlphaFoldDB" id="A1S0V5"/>
<dbReference type="SUPFAM" id="SSF81593">
    <property type="entry name" value="Nucleotidyltransferase substrate binding subunit/domain"/>
    <property type="match status" value="1"/>
</dbReference>
<name>A1S0V5_THEPD</name>
<reference evidence="3" key="1">
    <citation type="journal article" date="2008" name="J. Bacteriol.">
        <title>Genome sequence of Thermofilum pendens reveals an exceptional loss of biosynthetic pathways without genome reduction.</title>
        <authorList>
            <person name="Anderson I."/>
            <person name="Rodriguez J."/>
            <person name="Susanti D."/>
            <person name="Porat I."/>
            <person name="Reich C."/>
            <person name="Ulrich L.E."/>
            <person name="Elkins J.G."/>
            <person name="Mavromatis K."/>
            <person name="Lykidis A."/>
            <person name="Kim E."/>
            <person name="Thompson L.S."/>
            <person name="Nolan M."/>
            <person name="Land M."/>
            <person name="Copeland A."/>
            <person name="Lapidus A."/>
            <person name="Lucas S."/>
            <person name="Detter C."/>
            <person name="Zhulin I.B."/>
            <person name="Olsen G.J."/>
            <person name="Whitman W."/>
            <person name="Mukhopadhyay B."/>
            <person name="Bristow J."/>
            <person name="Kyrpides N."/>
        </authorList>
    </citation>
    <scope>NUCLEOTIDE SEQUENCE [LARGE SCALE GENOMIC DNA]</scope>
    <source>
        <strain evidence="3">DSM 2475 / Hrk 5</strain>
    </source>
</reference>
<accession>A1S0V5</accession>
<proteinExistence type="predicted"/>
<dbReference type="EMBL" id="CP000505">
    <property type="protein sequence ID" value="ABL79085.1"/>
    <property type="molecule type" value="Genomic_DNA"/>
</dbReference>
<gene>
    <name evidence="2" type="ordered locus">Tpen_1690</name>
</gene>
<dbReference type="Pfam" id="PF05168">
    <property type="entry name" value="HEPN"/>
    <property type="match status" value="1"/>
</dbReference>
<dbReference type="OrthoDB" id="359241at2157"/>
<dbReference type="PROSITE" id="PS50910">
    <property type="entry name" value="HEPN"/>
    <property type="match status" value="1"/>
</dbReference>
<feature type="domain" description="HEPN" evidence="1">
    <location>
        <begin position="9"/>
        <end position="121"/>
    </location>
</feature>
<protein>
    <submittedName>
        <fullName evidence="2">HEPN domain protein</fullName>
    </submittedName>
</protein>
<evidence type="ECO:0000259" key="1">
    <source>
        <dbReference type="PROSITE" id="PS50910"/>
    </source>
</evidence>
<dbReference type="Gene3D" id="1.20.120.330">
    <property type="entry name" value="Nucleotidyltransferases domain 2"/>
    <property type="match status" value="1"/>
</dbReference>
<sequence>MSDEALRWLSEAEWDLETAEILHKAGRYNAAAFYAHQAAEKACKALLYSIHEAPWGHSVRVLLERYFEARGLRIDELLSYARELDRHYIPARYPNAHPAGTPHEAYDSEASSRAISAAKAIVDFARRSL</sequence>
<dbReference type="HOGENOM" id="CLU_123170_2_1_2"/>
<keyword evidence="3" id="KW-1185">Reference proteome</keyword>
<organism evidence="2 3">
    <name type="scientific">Thermofilum pendens (strain DSM 2475 / Hrk 5)</name>
    <dbReference type="NCBI Taxonomy" id="368408"/>
    <lineage>
        <taxon>Archaea</taxon>
        <taxon>Thermoproteota</taxon>
        <taxon>Thermoprotei</taxon>
        <taxon>Thermofilales</taxon>
        <taxon>Thermofilaceae</taxon>
        <taxon>Thermofilum</taxon>
    </lineage>
</organism>
<dbReference type="InterPro" id="IPR007842">
    <property type="entry name" value="HEPN_dom"/>
</dbReference>
<dbReference type="SMART" id="SM00748">
    <property type="entry name" value="HEPN"/>
    <property type="match status" value="1"/>
</dbReference>
<dbReference type="Proteomes" id="UP000000641">
    <property type="component" value="Chromosome"/>
</dbReference>
<dbReference type="eggNOG" id="arCOG01191">
    <property type="taxonomic scope" value="Archaea"/>
</dbReference>